<dbReference type="eggNOG" id="ENOG5032WMW">
    <property type="taxonomic scope" value="Bacteria"/>
</dbReference>
<protein>
    <submittedName>
        <fullName evidence="1">Uncharacterized protein</fullName>
    </submittedName>
</protein>
<reference evidence="1" key="1">
    <citation type="submission" date="2009-01" db="EMBL/GenBank/DDBJ databases">
        <title>Complete sequence of chromosome Cyanothece sp. PCC 7425.</title>
        <authorList>
            <consortium name="US DOE Joint Genome Institute"/>
            <person name="Lucas S."/>
            <person name="Copeland A."/>
            <person name="Lapidus A."/>
            <person name="Glavina del Rio T."/>
            <person name="Dalin E."/>
            <person name="Tice H."/>
            <person name="Bruce D."/>
            <person name="Goodwin L."/>
            <person name="Pitluck S."/>
            <person name="Sims D."/>
            <person name="Meineke L."/>
            <person name="Brettin T."/>
            <person name="Detter J.C."/>
            <person name="Han C."/>
            <person name="Larimer F."/>
            <person name="Land M."/>
            <person name="Hauser L."/>
            <person name="Kyrpides N."/>
            <person name="Ovchinnikova G."/>
            <person name="Liberton M."/>
            <person name="Stoeckel J."/>
            <person name="Banerjee A."/>
            <person name="Singh A."/>
            <person name="Page L."/>
            <person name="Sato H."/>
            <person name="Zhao L."/>
            <person name="Sherman L."/>
            <person name="Pakrasi H."/>
            <person name="Richardson P."/>
        </authorList>
    </citation>
    <scope>NUCLEOTIDE SEQUENCE</scope>
    <source>
        <strain evidence="1">PCC 7425</strain>
    </source>
</reference>
<gene>
    <name evidence="1" type="ordered locus">Cyan7425_0594</name>
</gene>
<dbReference type="EMBL" id="CP001344">
    <property type="protein sequence ID" value="ACL42984.1"/>
    <property type="molecule type" value="Genomic_DNA"/>
</dbReference>
<proteinExistence type="predicted"/>
<dbReference type="AlphaFoldDB" id="B8HUT7"/>
<evidence type="ECO:0000313" key="1">
    <source>
        <dbReference type="EMBL" id="ACL42984.1"/>
    </source>
</evidence>
<accession>B8HUT7</accession>
<organism evidence="1">
    <name type="scientific">Cyanothece sp. (strain PCC 7425 / ATCC 29141)</name>
    <dbReference type="NCBI Taxonomy" id="395961"/>
    <lineage>
        <taxon>Bacteria</taxon>
        <taxon>Bacillati</taxon>
        <taxon>Cyanobacteriota</taxon>
        <taxon>Cyanophyceae</taxon>
        <taxon>Gomontiellales</taxon>
        <taxon>Cyanothecaceae</taxon>
        <taxon>Cyanothece</taxon>
    </lineage>
</organism>
<dbReference type="STRING" id="395961.Cyan7425_0594"/>
<sequence length="92" mass="10259">MAYDIRIIVNLGVQTMSLAELSPLINSLNQSDKLSLFKLLATQIPDAELQVIFSASEYPVWSPYDATEAEMILMQMIQDDKATSNSCANQLF</sequence>
<name>B8HUT7_CYAP4</name>
<dbReference type="KEGG" id="cyn:Cyan7425_0594"/>
<dbReference type="HOGENOM" id="CLU_182243_1_0_3"/>